<organism evidence="2 3">
    <name type="scientific">Nocardia kruczakiae</name>
    <dbReference type="NCBI Taxonomy" id="261477"/>
    <lineage>
        <taxon>Bacteria</taxon>
        <taxon>Bacillati</taxon>
        <taxon>Actinomycetota</taxon>
        <taxon>Actinomycetes</taxon>
        <taxon>Mycobacteriales</taxon>
        <taxon>Nocardiaceae</taxon>
        <taxon>Nocardia</taxon>
    </lineage>
</organism>
<accession>A0ABU1XFS9</accession>
<feature type="region of interest" description="Disordered" evidence="1">
    <location>
        <begin position="28"/>
        <end position="56"/>
    </location>
</feature>
<dbReference type="RefSeq" id="WP_310402432.1">
    <property type="nucleotide sequence ID" value="NZ_JAVDWW010000004.1"/>
</dbReference>
<dbReference type="EMBL" id="JAVDWW010000004">
    <property type="protein sequence ID" value="MDR7169393.1"/>
    <property type="molecule type" value="Genomic_DNA"/>
</dbReference>
<protein>
    <submittedName>
        <fullName evidence="2">Uncharacterized protein</fullName>
    </submittedName>
</protein>
<dbReference type="Proteomes" id="UP001251217">
    <property type="component" value="Unassembled WGS sequence"/>
</dbReference>
<feature type="compositionally biased region" description="Polar residues" evidence="1">
    <location>
        <begin position="33"/>
        <end position="45"/>
    </location>
</feature>
<keyword evidence="3" id="KW-1185">Reference proteome</keyword>
<name>A0ABU1XFS9_9NOCA</name>
<evidence type="ECO:0000313" key="3">
    <source>
        <dbReference type="Proteomes" id="UP001251217"/>
    </source>
</evidence>
<sequence length="179" mass="19129">MAKYDRASATAPPGIAIFDSAADVPAGEAVPTLRTSETASLSPTVSPAEPPQPTTPIVSKQIDIVTNGERTARLFIARFPKPSRSHQVRVVGRLAAERLPIFAGLDGVHNKLFDRQPCRSSVLFGSPRGVSDGAPVKPVLGKAAPAVASQREFLWASPQVRNASPRWVVPRDNARLPPR</sequence>
<reference evidence="2 3" key="1">
    <citation type="submission" date="2023-07" db="EMBL/GenBank/DDBJ databases">
        <title>Sorghum-associated microbial communities from plants grown in Nebraska, USA.</title>
        <authorList>
            <person name="Schachtman D."/>
        </authorList>
    </citation>
    <scope>NUCLEOTIDE SEQUENCE [LARGE SCALE GENOMIC DNA]</scope>
    <source>
        <strain evidence="2 3">4272</strain>
    </source>
</reference>
<evidence type="ECO:0000256" key="1">
    <source>
        <dbReference type="SAM" id="MobiDB-lite"/>
    </source>
</evidence>
<comment type="caution">
    <text evidence="2">The sequence shown here is derived from an EMBL/GenBank/DDBJ whole genome shotgun (WGS) entry which is preliminary data.</text>
</comment>
<evidence type="ECO:0000313" key="2">
    <source>
        <dbReference type="EMBL" id="MDR7169393.1"/>
    </source>
</evidence>
<gene>
    <name evidence="2" type="ORF">J2W56_003134</name>
</gene>
<proteinExistence type="predicted"/>